<accession>A0A5C1YP71</accession>
<evidence type="ECO:0000259" key="1">
    <source>
        <dbReference type="Pfam" id="PF00781"/>
    </source>
</evidence>
<dbReference type="Gene3D" id="3.40.50.10330">
    <property type="entry name" value="Probable inorganic polyphosphate/atp-NAD kinase, domain 1"/>
    <property type="match status" value="1"/>
</dbReference>
<gene>
    <name evidence="2" type="ORF">FLP30_10520</name>
</gene>
<dbReference type="OrthoDB" id="8557048at2"/>
<dbReference type="RefSeq" id="WP_149279787.1">
    <property type="nucleotide sequence ID" value="NZ_CP043506.1"/>
</dbReference>
<protein>
    <recommendedName>
        <fullName evidence="1">DAGKc domain-containing protein</fullName>
    </recommendedName>
</protein>
<evidence type="ECO:0000313" key="2">
    <source>
        <dbReference type="EMBL" id="QEO18114.1"/>
    </source>
</evidence>
<keyword evidence="3" id="KW-1185">Reference proteome</keyword>
<dbReference type="Pfam" id="PF00781">
    <property type="entry name" value="DAGK_cat"/>
    <property type="match status" value="1"/>
</dbReference>
<reference evidence="2 3" key="1">
    <citation type="submission" date="2019-09" db="EMBL/GenBank/DDBJ databases">
        <title>Genome sequencing of strain KACC 21233.</title>
        <authorList>
            <person name="Heo J."/>
            <person name="Kim S.-J."/>
            <person name="Kim J.-S."/>
            <person name="Hong S.-B."/>
            <person name="Kwon S.-W."/>
        </authorList>
    </citation>
    <scope>NUCLEOTIDE SEQUENCE [LARGE SCALE GENOMIC DNA]</scope>
    <source>
        <strain evidence="2 3">KACC 21233</strain>
    </source>
</reference>
<feature type="domain" description="DAGKc" evidence="1">
    <location>
        <begin position="5"/>
        <end position="121"/>
    </location>
</feature>
<evidence type="ECO:0000313" key="3">
    <source>
        <dbReference type="Proteomes" id="UP000324536"/>
    </source>
</evidence>
<dbReference type="KEGG" id="acek:FLP30_10520"/>
<dbReference type="EMBL" id="CP043506">
    <property type="protein sequence ID" value="QEO18114.1"/>
    <property type="molecule type" value="Genomic_DNA"/>
</dbReference>
<proteinExistence type="predicted"/>
<dbReference type="GO" id="GO:0016301">
    <property type="term" value="F:kinase activity"/>
    <property type="evidence" value="ECO:0007669"/>
    <property type="project" value="InterPro"/>
</dbReference>
<sequence>MSDRFALIHNPRSRRNLKVDAQYMDMLAAMPDHVLHIPQTHDDLQRTLDALARDPVACLVVDGGDGTVCSVLSALNASAWPRDSWPLIVVLPSGNTNLIASDVGFASRGVKALDLVQDRLRAWRAGTAKVSVRRPLLVSCQQDKGRDLLGFFGGFGAFTHGVGIAHQPTILSHCSHDAAVLVTLLVAFAQMLSPTRRQSWLEGVEALISADGVTSLGRSHFMLLCTALHSLPHGVWPFWSKNGVAHKGVSYLDVAAMPERLFAACWHLLRGRVPEWLRRSSAYKSGNAEILTVCTNQPFVLDGEIIQPAENDCLTVKAGPEVSFLRV</sequence>
<dbReference type="Proteomes" id="UP000324536">
    <property type="component" value="Chromosome"/>
</dbReference>
<organism evidence="2 3">
    <name type="scientific">Acetobacter vaccinii</name>
    <dbReference type="NCBI Taxonomy" id="2592655"/>
    <lineage>
        <taxon>Bacteria</taxon>
        <taxon>Pseudomonadati</taxon>
        <taxon>Pseudomonadota</taxon>
        <taxon>Alphaproteobacteria</taxon>
        <taxon>Acetobacterales</taxon>
        <taxon>Acetobacteraceae</taxon>
        <taxon>Acetobacter</taxon>
    </lineage>
</organism>
<dbReference type="InterPro" id="IPR016064">
    <property type="entry name" value="NAD/diacylglycerol_kinase_sf"/>
</dbReference>
<dbReference type="InterPro" id="IPR001206">
    <property type="entry name" value="Diacylglycerol_kinase_cat_dom"/>
</dbReference>
<name>A0A5C1YP71_9PROT</name>
<dbReference type="AlphaFoldDB" id="A0A5C1YP71"/>
<dbReference type="InterPro" id="IPR017438">
    <property type="entry name" value="ATP-NAD_kinase_N"/>
</dbReference>
<dbReference type="SUPFAM" id="SSF111331">
    <property type="entry name" value="NAD kinase/diacylglycerol kinase-like"/>
    <property type="match status" value="1"/>
</dbReference>